<dbReference type="AlphaFoldDB" id="A0A1S1R873"/>
<feature type="domain" description="NAD(P)-binding" evidence="1">
    <location>
        <begin position="7"/>
        <end position="198"/>
    </location>
</feature>
<dbReference type="GO" id="GO:0042602">
    <property type="term" value="F:riboflavin reductase (NADPH) activity"/>
    <property type="evidence" value="ECO:0007669"/>
    <property type="project" value="TreeGrafter"/>
</dbReference>
<dbReference type="SUPFAM" id="SSF51735">
    <property type="entry name" value="NAD(P)-binding Rossmann-fold domains"/>
    <property type="match status" value="1"/>
</dbReference>
<evidence type="ECO:0000313" key="3">
    <source>
        <dbReference type="Proteomes" id="UP000179769"/>
    </source>
</evidence>
<evidence type="ECO:0000259" key="1">
    <source>
        <dbReference type="Pfam" id="PF13460"/>
    </source>
</evidence>
<keyword evidence="3" id="KW-1185">Reference proteome</keyword>
<dbReference type="OrthoDB" id="4115876at2"/>
<dbReference type="GO" id="GO:0004074">
    <property type="term" value="F:biliverdin reductase [NAD(P)H] activity"/>
    <property type="evidence" value="ECO:0007669"/>
    <property type="project" value="TreeGrafter"/>
</dbReference>
<protein>
    <submittedName>
        <fullName evidence="2">NAD-dependent epimerase</fullName>
    </submittedName>
</protein>
<proteinExistence type="predicted"/>
<gene>
    <name evidence="2" type="ORF">BBK14_10940</name>
</gene>
<name>A0A1S1R873_9ACTN</name>
<organism evidence="2 3">
    <name type="scientific">Parafrankia soli</name>
    <dbReference type="NCBI Taxonomy" id="2599596"/>
    <lineage>
        <taxon>Bacteria</taxon>
        <taxon>Bacillati</taxon>
        <taxon>Actinomycetota</taxon>
        <taxon>Actinomycetes</taxon>
        <taxon>Frankiales</taxon>
        <taxon>Frankiaceae</taxon>
        <taxon>Parafrankia</taxon>
    </lineage>
</organism>
<accession>A0A1S1R873</accession>
<dbReference type="EMBL" id="MAXA01000047">
    <property type="protein sequence ID" value="OHV42137.1"/>
    <property type="molecule type" value="Genomic_DNA"/>
</dbReference>
<reference evidence="3" key="1">
    <citation type="submission" date="2016-07" db="EMBL/GenBank/DDBJ databases">
        <title>Frankia sp. NRRL B-16219 Genome sequencing.</title>
        <authorList>
            <person name="Ghodhbane-Gtari F."/>
            <person name="Swanson E."/>
            <person name="Gueddou A."/>
            <person name="Louati M."/>
            <person name="Nouioui I."/>
            <person name="Hezbri K."/>
            <person name="Abebe-Akele F."/>
            <person name="Simpson S."/>
            <person name="Morris K."/>
            <person name="Thomas K."/>
            <person name="Gtari M."/>
            <person name="Tisa L.S."/>
        </authorList>
    </citation>
    <scope>NUCLEOTIDE SEQUENCE [LARGE SCALE GENOMIC DNA]</scope>
    <source>
        <strain evidence="3">NRRL B-16219</strain>
    </source>
</reference>
<dbReference type="Proteomes" id="UP000179769">
    <property type="component" value="Unassembled WGS sequence"/>
</dbReference>
<dbReference type="InterPro" id="IPR036291">
    <property type="entry name" value="NAD(P)-bd_dom_sf"/>
</dbReference>
<evidence type="ECO:0000313" key="2">
    <source>
        <dbReference type="EMBL" id="OHV42137.1"/>
    </source>
</evidence>
<dbReference type="Gene3D" id="3.40.50.720">
    <property type="entry name" value="NAD(P)-binding Rossmann-like Domain"/>
    <property type="match status" value="1"/>
</dbReference>
<comment type="caution">
    <text evidence="2">The sequence shown here is derived from an EMBL/GenBank/DDBJ whole genome shotgun (WGS) entry which is preliminary data.</text>
</comment>
<sequence>MKITIFGASGATGRLVVRQALDAGHAVTAVTRCPAEFPLAGEQLTVIGGDVSDGAALAPAIEGADAVLSSLGVPFTRGPITVYSRGAAKILEAMTRHGVKRLAVVSSTAVEPHPHREGGFLLNRVMQPMIVRTIGRTTYADMRAMEQIVRESDAEWTIIRSSGLFDADHVSRYTVSDGPLDGVFTSRADLAHCLLTQATGKRFVGRTVEITTSENAPTLLQVIRREAFGRD</sequence>
<dbReference type="PANTHER" id="PTHR43355:SF2">
    <property type="entry name" value="FLAVIN REDUCTASE (NADPH)"/>
    <property type="match status" value="1"/>
</dbReference>
<dbReference type="RefSeq" id="WP_071060157.1">
    <property type="nucleotide sequence ID" value="NZ_MAXA01000047.1"/>
</dbReference>
<dbReference type="Pfam" id="PF13460">
    <property type="entry name" value="NAD_binding_10"/>
    <property type="match status" value="1"/>
</dbReference>
<dbReference type="PANTHER" id="PTHR43355">
    <property type="entry name" value="FLAVIN REDUCTASE (NADPH)"/>
    <property type="match status" value="1"/>
</dbReference>
<dbReference type="InterPro" id="IPR016040">
    <property type="entry name" value="NAD(P)-bd_dom"/>
</dbReference>
<dbReference type="InterPro" id="IPR051606">
    <property type="entry name" value="Polyketide_Oxido-like"/>
</dbReference>